<name>A0A1V4JNQ1_PATFA</name>
<protein>
    <submittedName>
        <fullName evidence="1">Uncharacterized protein</fullName>
    </submittedName>
</protein>
<evidence type="ECO:0000313" key="1">
    <source>
        <dbReference type="EMBL" id="OPJ73801.1"/>
    </source>
</evidence>
<dbReference type="EMBL" id="LSYS01006880">
    <property type="protein sequence ID" value="OPJ73801.1"/>
    <property type="molecule type" value="Genomic_DNA"/>
</dbReference>
<evidence type="ECO:0000313" key="2">
    <source>
        <dbReference type="Proteomes" id="UP000190648"/>
    </source>
</evidence>
<dbReference type="AlphaFoldDB" id="A0A1V4JNQ1"/>
<proteinExistence type="predicted"/>
<gene>
    <name evidence="1" type="ORF">AV530_013251</name>
</gene>
<accession>A0A1V4JNQ1</accession>
<dbReference type="Proteomes" id="UP000190648">
    <property type="component" value="Unassembled WGS sequence"/>
</dbReference>
<reference evidence="1 2" key="1">
    <citation type="submission" date="2016-02" db="EMBL/GenBank/DDBJ databases">
        <title>Band-tailed pigeon sequencing and assembly.</title>
        <authorList>
            <person name="Soares A.E."/>
            <person name="Novak B.J."/>
            <person name="Rice E.S."/>
            <person name="O'Connell B."/>
            <person name="Chang D."/>
            <person name="Weber S."/>
            <person name="Shapiro B."/>
        </authorList>
    </citation>
    <scope>NUCLEOTIDE SEQUENCE [LARGE SCALE GENOMIC DNA]</scope>
    <source>
        <strain evidence="1">BTP2013</strain>
        <tissue evidence="1">Blood</tissue>
    </source>
</reference>
<keyword evidence="2" id="KW-1185">Reference proteome</keyword>
<comment type="caution">
    <text evidence="1">The sequence shown here is derived from an EMBL/GenBank/DDBJ whole genome shotgun (WGS) entry which is preliminary data.</text>
</comment>
<sequence>MAWTVAEKRYLVQKQAEEQRILGETALWLNDGTGFQRMMETDSKPFHRLPVISGGRAWQPSPNLGALW</sequence>
<organism evidence="1 2">
    <name type="scientific">Patagioenas fasciata monilis</name>
    <dbReference type="NCBI Taxonomy" id="372326"/>
    <lineage>
        <taxon>Eukaryota</taxon>
        <taxon>Metazoa</taxon>
        <taxon>Chordata</taxon>
        <taxon>Craniata</taxon>
        <taxon>Vertebrata</taxon>
        <taxon>Euteleostomi</taxon>
        <taxon>Archelosauria</taxon>
        <taxon>Archosauria</taxon>
        <taxon>Dinosauria</taxon>
        <taxon>Saurischia</taxon>
        <taxon>Theropoda</taxon>
        <taxon>Coelurosauria</taxon>
        <taxon>Aves</taxon>
        <taxon>Neognathae</taxon>
        <taxon>Neoaves</taxon>
        <taxon>Columbimorphae</taxon>
        <taxon>Columbiformes</taxon>
        <taxon>Columbidae</taxon>
        <taxon>Patagioenas</taxon>
    </lineage>
</organism>